<evidence type="ECO:0000259" key="5">
    <source>
        <dbReference type="Pfam" id="PF06722"/>
    </source>
</evidence>
<dbReference type="Proteomes" id="UP000285596">
    <property type="component" value="Unassembled WGS sequence"/>
</dbReference>
<reference evidence="8 9" key="2">
    <citation type="submission" date="2018-08" db="EMBL/GenBank/DDBJ databases">
        <title>Streptomyces globisporus 1912-4Crt, whole genome shotgun sequence.</title>
        <authorList>
            <person name="Matselyukh B."/>
        </authorList>
    </citation>
    <scope>NUCLEOTIDE SEQUENCE [LARGE SCALE GENOMIC DNA]</scope>
    <source>
        <strain evidence="8 9">1912-4Crt</strain>
    </source>
</reference>
<dbReference type="Gene3D" id="3.40.50.2000">
    <property type="entry name" value="Glycogen Phosphorylase B"/>
    <property type="match status" value="2"/>
</dbReference>
<name>A0A068EFB6_STRGL</name>
<dbReference type="InterPro" id="IPR050426">
    <property type="entry name" value="Glycosyltransferase_28"/>
</dbReference>
<dbReference type="Pfam" id="PF06722">
    <property type="entry name" value="EryCIII-like_C"/>
    <property type="match status" value="1"/>
</dbReference>
<dbReference type="FunFam" id="3.40.50.2000:FF:000072">
    <property type="entry name" value="Glycosyl transferase"/>
    <property type="match status" value="1"/>
</dbReference>
<dbReference type="GO" id="GO:0016758">
    <property type="term" value="F:hexosyltransferase activity"/>
    <property type="evidence" value="ECO:0007669"/>
    <property type="project" value="UniProtKB-ARBA"/>
</dbReference>
<dbReference type="InterPro" id="IPR030953">
    <property type="entry name" value="Glycosyl_450act"/>
</dbReference>
<evidence type="ECO:0000313" key="8">
    <source>
        <dbReference type="EMBL" id="ROV69899.1"/>
    </source>
</evidence>
<organism evidence="7">
    <name type="scientific">Streptomyces globisporus</name>
    <dbReference type="NCBI Taxonomy" id="1908"/>
    <lineage>
        <taxon>Bacteria</taxon>
        <taxon>Bacillati</taxon>
        <taxon>Actinomycetota</taxon>
        <taxon>Actinomycetes</taxon>
        <taxon>Kitasatosporales</taxon>
        <taxon>Streptomycetaceae</taxon>
        <taxon>Streptomyces</taxon>
    </lineage>
</organism>
<dbReference type="InterPro" id="IPR010610">
    <property type="entry name" value="EryCIII-like_C"/>
</dbReference>
<keyword evidence="3 7" id="KW-0808">Transferase</keyword>
<gene>
    <name evidence="7" type="primary">lndGT4</name>
    <name evidence="8" type="ORF">D3105_03565</name>
</gene>
<dbReference type="GO" id="GO:0008194">
    <property type="term" value="F:UDP-glycosyltransferase activity"/>
    <property type="evidence" value="ECO:0007669"/>
    <property type="project" value="InterPro"/>
</dbReference>
<feature type="domain" description="Erythromycin biosynthesis protein CIII-like C-terminal" evidence="5">
    <location>
        <begin position="266"/>
        <end position="410"/>
    </location>
</feature>
<protein>
    <submittedName>
        <fullName evidence="8">Activator-dependent family glycosyltransferase</fullName>
    </submittedName>
    <submittedName>
        <fullName evidence="7">Glycosyl transferase</fullName>
    </submittedName>
</protein>
<accession>A0A068EFB6</accession>
<dbReference type="RefSeq" id="WP_118899896.1">
    <property type="nucleotide sequence ID" value="NZ_QWFA01000010.1"/>
</dbReference>
<dbReference type="CDD" id="cd03784">
    <property type="entry name" value="GT1_Gtf-like"/>
    <property type="match status" value="1"/>
</dbReference>
<proteinExistence type="inferred from homology"/>
<dbReference type="EMBL" id="KJ645792">
    <property type="protein sequence ID" value="AID46999.1"/>
    <property type="molecule type" value="Genomic_DNA"/>
</dbReference>
<dbReference type="PANTHER" id="PTHR48050">
    <property type="entry name" value="STEROL 3-BETA-GLUCOSYLTRANSFERASE"/>
    <property type="match status" value="1"/>
</dbReference>
<dbReference type="NCBIfam" id="TIGR04516">
    <property type="entry name" value="glycosyl_450act"/>
    <property type="match status" value="1"/>
</dbReference>
<dbReference type="SUPFAM" id="SSF53756">
    <property type="entry name" value="UDP-Glycosyltransferase/glycogen phosphorylase"/>
    <property type="match status" value="1"/>
</dbReference>
<evidence type="ECO:0000256" key="2">
    <source>
        <dbReference type="ARBA" id="ARBA00022676"/>
    </source>
</evidence>
<dbReference type="GO" id="GO:0017000">
    <property type="term" value="P:antibiotic biosynthetic process"/>
    <property type="evidence" value="ECO:0007669"/>
    <property type="project" value="UniProtKB-KW"/>
</dbReference>
<evidence type="ECO:0000256" key="3">
    <source>
        <dbReference type="ARBA" id="ARBA00022679"/>
    </source>
</evidence>
<reference evidence="7" key="1">
    <citation type="submission" date="2014-03" db="EMBL/GenBank/DDBJ databases">
        <authorList>
            <person name="Matselyukh B.P."/>
        </authorList>
    </citation>
    <scope>NUCLEOTIDE SEQUENCE</scope>
    <source>
        <strain evidence="7">1912</strain>
    </source>
</reference>
<dbReference type="Pfam" id="PF21036">
    <property type="entry name" value="EryCIII-like_N"/>
    <property type="match status" value="1"/>
</dbReference>
<comment type="similarity">
    <text evidence="1">Belongs to the glycosyltransferase 28 family.</text>
</comment>
<evidence type="ECO:0000256" key="4">
    <source>
        <dbReference type="ARBA" id="ARBA00023194"/>
    </source>
</evidence>
<dbReference type="AlphaFoldDB" id="A0A068EFB6"/>
<keyword evidence="4" id="KW-0045">Antibiotic biosynthesis</keyword>
<evidence type="ECO:0000259" key="6">
    <source>
        <dbReference type="Pfam" id="PF21036"/>
    </source>
</evidence>
<dbReference type="EMBL" id="QWFA01000010">
    <property type="protein sequence ID" value="ROV69899.1"/>
    <property type="molecule type" value="Genomic_DNA"/>
</dbReference>
<evidence type="ECO:0000256" key="1">
    <source>
        <dbReference type="ARBA" id="ARBA00006962"/>
    </source>
</evidence>
<dbReference type="InterPro" id="IPR002213">
    <property type="entry name" value="UDP_glucos_trans"/>
</dbReference>
<keyword evidence="2" id="KW-0328">Glycosyltransferase</keyword>
<evidence type="ECO:0000313" key="7">
    <source>
        <dbReference type="EMBL" id="AID46999.1"/>
    </source>
</evidence>
<dbReference type="InterPro" id="IPR048284">
    <property type="entry name" value="EryCIII-like_N"/>
</dbReference>
<feature type="domain" description="Erythromycin biosynthesis protein CIII-like N-terminal" evidence="6">
    <location>
        <begin position="22"/>
        <end position="248"/>
    </location>
</feature>
<sequence length="416" mass="45504">MRVLFAVFPAVAHVHPIVPLAWALQNAGHEVRVAIHPDAVDLVTDAGLAAVPLGDRRRLAGVVEFNSNQDQLDTLDDSLSLDTADASGWEAQWEMMRNVLSVYTPVLPDLVAFTELWRPDLVLWDPFCVPAAVAARVSGAAQARVLWGRDNIGWLRERSREQLAARGAAPHEDPVLSLMDGMLAPYGLEYEEELLLGQWTIDPMPQGMRLPVDQRYVSMRRVPYNGTAALADWVHERPERPRVCLTLGVGGRGRQIFRQSGVSFAEVVEAVSGLDVELVATVEADHRNSLAAVPDNVRLVDYVPLTHLLPTCSAIIHHGGGGTFAASVAHRVPQLVTPMPFWGETATAQHVADAGAGLRLDSARFTPDALRKGLTRLLEDPSFQEGAAALHREMQEAPSPADLLPVLQELTARHRR</sequence>
<evidence type="ECO:0000313" key="9">
    <source>
        <dbReference type="Proteomes" id="UP000285596"/>
    </source>
</evidence>
<dbReference type="PANTHER" id="PTHR48050:SF13">
    <property type="entry name" value="STEROL 3-BETA-GLUCOSYLTRANSFERASE UGT80A2"/>
    <property type="match status" value="1"/>
</dbReference>